<dbReference type="AlphaFoldDB" id="A0A923N0C9"/>
<evidence type="ECO:0000313" key="2">
    <source>
        <dbReference type="Proteomes" id="UP000641454"/>
    </source>
</evidence>
<evidence type="ECO:0000313" key="1">
    <source>
        <dbReference type="EMBL" id="MBC5844339.1"/>
    </source>
</evidence>
<sequence>MNNNPQNPEFIFASQADQCLQTMKIRAEQMHIQGVGLVAYYNSKTANWTSKMVVMGALKNETVNFLSVAYSKAGEMIDTFQNSGTTARVPLLGEFNFKGGVISKVQENYVLVVFSGASGEEDTIVAQQGLDFLLSTLT</sequence>
<organism evidence="1 2">
    <name type="scientific">Flavobacterium muglaense</name>
    <dbReference type="NCBI Taxonomy" id="2764716"/>
    <lineage>
        <taxon>Bacteria</taxon>
        <taxon>Pseudomonadati</taxon>
        <taxon>Bacteroidota</taxon>
        <taxon>Flavobacteriia</taxon>
        <taxon>Flavobacteriales</taxon>
        <taxon>Flavobacteriaceae</taxon>
        <taxon>Flavobacterium</taxon>
    </lineage>
</organism>
<proteinExistence type="predicted"/>
<keyword evidence="2" id="KW-1185">Reference proteome</keyword>
<name>A0A923N0C9_9FLAO</name>
<protein>
    <submittedName>
        <fullName evidence="1">Uncharacterized protein</fullName>
    </submittedName>
</protein>
<reference evidence="1 2" key="1">
    <citation type="submission" date="2020-08" db="EMBL/GenBank/DDBJ databases">
        <title>Description of novel Flavobacterium F-392 isolate.</title>
        <authorList>
            <person name="Saticioglu I.B."/>
            <person name="Duman M."/>
            <person name="Altun S."/>
        </authorList>
    </citation>
    <scope>NUCLEOTIDE SEQUENCE [LARGE SCALE GENOMIC DNA]</scope>
    <source>
        <strain evidence="1 2">F-392</strain>
    </source>
</reference>
<dbReference type="EMBL" id="JACRUL010000014">
    <property type="protein sequence ID" value="MBC5844339.1"/>
    <property type="molecule type" value="Genomic_DNA"/>
</dbReference>
<dbReference type="Proteomes" id="UP000641454">
    <property type="component" value="Unassembled WGS sequence"/>
</dbReference>
<comment type="caution">
    <text evidence="1">The sequence shown here is derived from an EMBL/GenBank/DDBJ whole genome shotgun (WGS) entry which is preliminary data.</text>
</comment>
<gene>
    <name evidence="1" type="ORF">H8R25_07805</name>
</gene>
<dbReference type="RefSeq" id="WP_187018009.1">
    <property type="nucleotide sequence ID" value="NZ_JACRUK010000015.1"/>
</dbReference>
<accession>A0A923N0C9</accession>